<dbReference type="PANTHER" id="PTHR11207">
    <property type="entry name" value="RIBONUCLEASE III"/>
    <property type="match status" value="1"/>
</dbReference>
<dbReference type="GO" id="GO:0004525">
    <property type="term" value="F:ribonuclease III activity"/>
    <property type="evidence" value="ECO:0007669"/>
    <property type="project" value="InterPro"/>
</dbReference>
<dbReference type="GO" id="GO:0003725">
    <property type="term" value="F:double-stranded RNA binding"/>
    <property type="evidence" value="ECO:0007669"/>
    <property type="project" value="InterPro"/>
</dbReference>
<reference evidence="11" key="1">
    <citation type="submission" date="2023-03" db="EMBL/GenBank/DDBJ databases">
        <title>Mating type loci evolution in Malassezia.</title>
        <authorList>
            <person name="Coelho M.A."/>
        </authorList>
    </citation>
    <scope>NUCLEOTIDE SEQUENCE</scope>
    <source>
        <strain evidence="11">CBS 11721</strain>
    </source>
</reference>
<dbReference type="SMART" id="SM00358">
    <property type="entry name" value="DSRM"/>
    <property type="match status" value="1"/>
</dbReference>
<dbReference type="GO" id="GO:0003735">
    <property type="term" value="F:structural constituent of ribosome"/>
    <property type="evidence" value="ECO:0007669"/>
    <property type="project" value="TreeGrafter"/>
</dbReference>
<dbReference type="InterPro" id="IPR044444">
    <property type="entry name" value="Ribosomal_mL44_DSRM_metazoa"/>
</dbReference>
<dbReference type="CDD" id="cd19873">
    <property type="entry name" value="DSRM_MRPL3_like"/>
    <property type="match status" value="1"/>
</dbReference>
<dbReference type="CDD" id="cd00593">
    <property type="entry name" value="RIBOc"/>
    <property type="match status" value="1"/>
</dbReference>
<keyword evidence="4" id="KW-0496">Mitochondrion</keyword>
<evidence type="ECO:0000256" key="6">
    <source>
        <dbReference type="ARBA" id="ARBA00024034"/>
    </source>
</evidence>
<dbReference type="AlphaFoldDB" id="A0AAF0ETV3"/>
<evidence type="ECO:0000313" key="12">
    <source>
        <dbReference type="Proteomes" id="UP001219933"/>
    </source>
</evidence>
<proteinExistence type="inferred from homology"/>
<dbReference type="SUPFAM" id="SSF69065">
    <property type="entry name" value="RNase III domain-like"/>
    <property type="match status" value="1"/>
</dbReference>
<dbReference type="PROSITE" id="PS50142">
    <property type="entry name" value="RNASE_3_2"/>
    <property type="match status" value="1"/>
</dbReference>
<dbReference type="Gene3D" id="1.10.1520.10">
    <property type="entry name" value="Ribonuclease III domain"/>
    <property type="match status" value="1"/>
</dbReference>
<dbReference type="PANTHER" id="PTHR11207:SF32">
    <property type="entry name" value="LARGE RIBOSOMAL SUBUNIT PROTEIN ML44"/>
    <property type="match status" value="1"/>
</dbReference>
<evidence type="ECO:0000256" key="2">
    <source>
        <dbReference type="ARBA" id="ARBA00022884"/>
    </source>
</evidence>
<dbReference type="InterPro" id="IPR000999">
    <property type="entry name" value="RNase_III_dom"/>
</dbReference>
<feature type="domain" description="RNase III" evidence="10">
    <location>
        <begin position="71"/>
        <end position="226"/>
    </location>
</feature>
<keyword evidence="2 8" id="KW-0694">RNA-binding</keyword>
<dbReference type="EMBL" id="CP119878">
    <property type="protein sequence ID" value="WFD34564.1"/>
    <property type="molecule type" value="Genomic_DNA"/>
</dbReference>
<keyword evidence="5" id="KW-0687">Ribonucleoprotein</keyword>
<dbReference type="GO" id="GO:0005840">
    <property type="term" value="C:ribosome"/>
    <property type="evidence" value="ECO:0007669"/>
    <property type="project" value="UniProtKB-KW"/>
</dbReference>
<dbReference type="Pfam" id="PF22892">
    <property type="entry name" value="DSRM_MRPL44"/>
    <property type="match status" value="1"/>
</dbReference>
<evidence type="ECO:0000259" key="10">
    <source>
        <dbReference type="PROSITE" id="PS50142"/>
    </source>
</evidence>
<evidence type="ECO:0000256" key="8">
    <source>
        <dbReference type="PROSITE-ProRule" id="PRU00266"/>
    </source>
</evidence>
<dbReference type="SMART" id="SM00535">
    <property type="entry name" value="RIBOc"/>
    <property type="match status" value="1"/>
</dbReference>
<protein>
    <recommendedName>
        <fullName evidence="7">Large ribosomal subunit protein mL44</fullName>
    </recommendedName>
</protein>
<dbReference type="PROSITE" id="PS50137">
    <property type="entry name" value="DS_RBD"/>
    <property type="match status" value="1"/>
</dbReference>
<evidence type="ECO:0000256" key="7">
    <source>
        <dbReference type="ARBA" id="ARBA00035187"/>
    </source>
</evidence>
<name>A0AAF0ETV3_9BASI</name>
<dbReference type="Gene3D" id="3.30.160.20">
    <property type="match status" value="1"/>
</dbReference>
<evidence type="ECO:0000256" key="5">
    <source>
        <dbReference type="ARBA" id="ARBA00023274"/>
    </source>
</evidence>
<evidence type="ECO:0000256" key="1">
    <source>
        <dbReference type="ARBA" id="ARBA00004173"/>
    </source>
</evidence>
<dbReference type="GO" id="GO:0005739">
    <property type="term" value="C:mitochondrion"/>
    <property type="evidence" value="ECO:0007669"/>
    <property type="project" value="TreeGrafter"/>
</dbReference>
<evidence type="ECO:0000256" key="4">
    <source>
        <dbReference type="ARBA" id="ARBA00023128"/>
    </source>
</evidence>
<dbReference type="Proteomes" id="UP001219933">
    <property type="component" value="Chromosome 2"/>
</dbReference>
<dbReference type="InterPro" id="IPR044443">
    <property type="entry name" value="Ribosomal_mL44_DSRM_fung"/>
</dbReference>
<evidence type="ECO:0000259" key="9">
    <source>
        <dbReference type="PROSITE" id="PS50137"/>
    </source>
</evidence>
<organism evidence="11 12">
    <name type="scientific">Malassezia cuniculi</name>
    <dbReference type="NCBI Taxonomy" id="948313"/>
    <lineage>
        <taxon>Eukaryota</taxon>
        <taxon>Fungi</taxon>
        <taxon>Dikarya</taxon>
        <taxon>Basidiomycota</taxon>
        <taxon>Ustilaginomycotina</taxon>
        <taxon>Malasseziomycetes</taxon>
        <taxon>Malasseziales</taxon>
        <taxon>Malasseziaceae</taxon>
        <taxon>Malassezia</taxon>
    </lineage>
</organism>
<accession>A0AAF0ETV3</accession>
<dbReference type="Pfam" id="PF00636">
    <property type="entry name" value="Ribonuclease_3"/>
    <property type="match status" value="1"/>
</dbReference>
<evidence type="ECO:0000313" key="11">
    <source>
        <dbReference type="EMBL" id="WFD34564.1"/>
    </source>
</evidence>
<evidence type="ECO:0000256" key="3">
    <source>
        <dbReference type="ARBA" id="ARBA00022980"/>
    </source>
</evidence>
<sequence length="378" mass="40966">MRAKAFALPAVRRALSTTVAARNAVPVRGVAPAGHLPAVARKHPELWTSLREQQPSALVTLGARVHLLPPGLTPDEHARRLELVRIACTHPSIHAVQSSVDELPLSVEEREQIAALQTPTDDNAALARLGNSLLGLYAAEYLHIKYPNLPSRVLKAMVSAHVGPSTLADVGTELGILAQGVQRWDRKGTYTTRLPDGTKQGVPLLNMDIAAQSMRALVAVIFRELGNASARAFVHSHFMSRVPNVEEMLKFRDPKRTLADLCRKYGKPQPQSRMIAETGRLSLAPVFVVGVWSGAIKLGEGTGSSIRMAEYRAAENALRRLYGAERHDYTFSVPSTTLDGVYDGEVPPALRLAGEHVTAAPYSPLPLGRTEALHATRG</sequence>
<dbReference type="InterPro" id="IPR036389">
    <property type="entry name" value="RNase_III_sf"/>
</dbReference>
<keyword evidence="3 11" id="KW-0689">Ribosomal protein</keyword>
<dbReference type="InterPro" id="IPR014720">
    <property type="entry name" value="dsRBD_dom"/>
</dbReference>
<keyword evidence="12" id="KW-1185">Reference proteome</keyword>
<comment type="similarity">
    <text evidence="6">Belongs to the ribonuclease III family. Mitochondrion-specific ribosomal protein mL44 subfamily.</text>
</comment>
<gene>
    <name evidence="11" type="primary">mrpl3</name>
    <name evidence="11" type="ORF">MCUN1_001405</name>
</gene>
<comment type="subcellular location">
    <subcellularLocation>
        <location evidence="1">Mitochondrion</location>
    </subcellularLocation>
</comment>
<dbReference type="GO" id="GO:0006396">
    <property type="term" value="P:RNA processing"/>
    <property type="evidence" value="ECO:0007669"/>
    <property type="project" value="InterPro"/>
</dbReference>
<feature type="domain" description="DRBM" evidence="9">
    <location>
        <begin position="253"/>
        <end position="323"/>
    </location>
</feature>
<dbReference type="SUPFAM" id="SSF54768">
    <property type="entry name" value="dsRNA-binding domain-like"/>
    <property type="match status" value="1"/>
</dbReference>